<gene>
    <name evidence="1" type="ORF">SAMN05421820_11546</name>
</gene>
<protein>
    <submittedName>
        <fullName evidence="1">GLPGLI family protein</fullName>
    </submittedName>
</protein>
<dbReference type="Proteomes" id="UP000183200">
    <property type="component" value="Unassembled WGS sequence"/>
</dbReference>
<evidence type="ECO:0000313" key="2">
    <source>
        <dbReference type="Proteomes" id="UP000183200"/>
    </source>
</evidence>
<dbReference type="RefSeq" id="WP_083362129.1">
    <property type="nucleotide sequence ID" value="NZ_FNGY01000015.1"/>
</dbReference>
<organism evidence="1 2">
    <name type="scientific">Pedobacter steynii</name>
    <dbReference type="NCBI Taxonomy" id="430522"/>
    <lineage>
        <taxon>Bacteria</taxon>
        <taxon>Pseudomonadati</taxon>
        <taxon>Bacteroidota</taxon>
        <taxon>Sphingobacteriia</taxon>
        <taxon>Sphingobacteriales</taxon>
        <taxon>Sphingobacteriaceae</taxon>
        <taxon>Pedobacter</taxon>
    </lineage>
</organism>
<dbReference type="Pfam" id="PF09697">
    <property type="entry name" value="Porph_ging"/>
    <property type="match status" value="1"/>
</dbReference>
<evidence type="ECO:0000313" key="1">
    <source>
        <dbReference type="EMBL" id="SDO46065.1"/>
    </source>
</evidence>
<name>A0A1H0JQG5_9SPHI</name>
<accession>A0A1H0JQG5</accession>
<sequence length="281" mass="31892">MSKQSEPLGSLCLFFKKMKYYLLFCLLLCASWKVQAQKLHVVYEYIPSAMATFQEHVYFENGIKTAIRDSIPVKANTEKGKGSEEEVSSSFSLVLGSGINYRHIVIQRSDKNELRETGAVKGTNYLVTDQFPGLLWNTNYRDTDTIGKFVCHKATANYRGSKIVAYYTNDIPVPAGPYKFGGLPGLIVMLYNEGANPNYWTLQKVSYPYEGSVPLNKGYIYSLPKLSLQDYIKKSDALVEEQMRIMESKMPAIKGVTTERTKVRGTVEQIYEWEPKGPHEK</sequence>
<keyword evidence="2" id="KW-1185">Reference proteome</keyword>
<proteinExistence type="predicted"/>
<dbReference type="AlphaFoldDB" id="A0A1H0JQG5"/>
<dbReference type="EMBL" id="FNGY01000015">
    <property type="protein sequence ID" value="SDO46065.1"/>
    <property type="molecule type" value="Genomic_DNA"/>
</dbReference>
<dbReference type="NCBIfam" id="TIGR01200">
    <property type="entry name" value="GLPGLI"/>
    <property type="match status" value="1"/>
</dbReference>
<dbReference type="InterPro" id="IPR005901">
    <property type="entry name" value="GLPGLI"/>
</dbReference>
<dbReference type="OrthoDB" id="1440774at2"/>
<reference evidence="2" key="1">
    <citation type="submission" date="2016-10" db="EMBL/GenBank/DDBJ databases">
        <authorList>
            <person name="Varghese N."/>
            <person name="Submissions S."/>
        </authorList>
    </citation>
    <scope>NUCLEOTIDE SEQUENCE [LARGE SCALE GENOMIC DNA]</scope>
    <source>
        <strain evidence="2">DSM 19110</strain>
    </source>
</reference>